<dbReference type="AlphaFoldDB" id="A0A382HZS6"/>
<name>A0A382HZS6_9ZZZZ</name>
<dbReference type="EMBL" id="UINC01064307">
    <property type="protein sequence ID" value="SVB92846.1"/>
    <property type="molecule type" value="Genomic_DNA"/>
</dbReference>
<evidence type="ECO:0000259" key="1">
    <source>
        <dbReference type="Pfam" id="PF00155"/>
    </source>
</evidence>
<dbReference type="SUPFAM" id="SSF53383">
    <property type="entry name" value="PLP-dependent transferases"/>
    <property type="match status" value="1"/>
</dbReference>
<evidence type="ECO:0000313" key="2">
    <source>
        <dbReference type="EMBL" id="SVB92846.1"/>
    </source>
</evidence>
<dbReference type="InterPro" id="IPR004839">
    <property type="entry name" value="Aminotransferase_I/II_large"/>
</dbReference>
<dbReference type="InterPro" id="IPR015421">
    <property type="entry name" value="PyrdxlP-dep_Trfase_major"/>
</dbReference>
<dbReference type="InterPro" id="IPR015424">
    <property type="entry name" value="PyrdxlP-dep_Trfase"/>
</dbReference>
<accession>A0A382HZS6</accession>
<dbReference type="GO" id="GO:0030170">
    <property type="term" value="F:pyridoxal phosphate binding"/>
    <property type="evidence" value="ECO:0007669"/>
    <property type="project" value="InterPro"/>
</dbReference>
<organism evidence="2">
    <name type="scientific">marine metagenome</name>
    <dbReference type="NCBI Taxonomy" id="408172"/>
    <lineage>
        <taxon>unclassified sequences</taxon>
        <taxon>metagenomes</taxon>
        <taxon>ecological metagenomes</taxon>
    </lineage>
</organism>
<feature type="domain" description="Aminotransferase class I/classII large" evidence="1">
    <location>
        <begin position="85"/>
        <end position="161"/>
    </location>
</feature>
<sequence>MLDRYQGWIESSKLNKFSGLDAFPYRFASVGTTQTLDWWHYYCSGNKLNLKMFRGEYPYNRDVYIQKKIEWSHSIDDIGLTLGDAVLVSVPFSGTGRVPERWNDMIKICNQLRIPVLVDCAWFGTCFDIEINLDEPCIKMVVFSTTKGLSCGNWRSGIVFSRINEGSLEVQTDWNHGNHLATAIANRLMEKFGPDTIPKKYLDSHIAICEHYGFEMTNTVHIALAPKGPKYDEFHRDGIYNRINIAKALKRYKNKGNFYE</sequence>
<dbReference type="Gene3D" id="3.40.640.10">
    <property type="entry name" value="Type I PLP-dependent aspartate aminotransferase-like (Major domain)"/>
    <property type="match status" value="1"/>
</dbReference>
<gene>
    <name evidence="2" type="ORF">METZ01_LOCUS245700</name>
</gene>
<protein>
    <recommendedName>
        <fullName evidence="1">Aminotransferase class I/classII large domain-containing protein</fullName>
    </recommendedName>
</protein>
<reference evidence="2" key="1">
    <citation type="submission" date="2018-05" db="EMBL/GenBank/DDBJ databases">
        <authorList>
            <person name="Lanie J.A."/>
            <person name="Ng W.-L."/>
            <person name="Kazmierczak K.M."/>
            <person name="Andrzejewski T.M."/>
            <person name="Davidsen T.M."/>
            <person name="Wayne K.J."/>
            <person name="Tettelin H."/>
            <person name="Glass J.I."/>
            <person name="Rusch D."/>
            <person name="Podicherti R."/>
            <person name="Tsui H.-C.T."/>
            <person name="Winkler M.E."/>
        </authorList>
    </citation>
    <scope>NUCLEOTIDE SEQUENCE</scope>
</reference>
<dbReference type="Pfam" id="PF00155">
    <property type="entry name" value="Aminotran_1_2"/>
    <property type="match status" value="1"/>
</dbReference>
<proteinExistence type="predicted"/>